<protein>
    <submittedName>
        <fullName evidence="1">Uncharacterized protein</fullName>
    </submittedName>
</protein>
<dbReference type="Proteomes" id="UP000276133">
    <property type="component" value="Unassembled WGS sequence"/>
</dbReference>
<organism evidence="1 2">
    <name type="scientific">Brachionus plicatilis</name>
    <name type="common">Marine rotifer</name>
    <name type="synonym">Brachionus muelleri</name>
    <dbReference type="NCBI Taxonomy" id="10195"/>
    <lineage>
        <taxon>Eukaryota</taxon>
        <taxon>Metazoa</taxon>
        <taxon>Spiralia</taxon>
        <taxon>Gnathifera</taxon>
        <taxon>Rotifera</taxon>
        <taxon>Eurotatoria</taxon>
        <taxon>Monogononta</taxon>
        <taxon>Pseudotrocha</taxon>
        <taxon>Ploima</taxon>
        <taxon>Brachionidae</taxon>
        <taxon>Brachionus</taxon>
    </lineage>
</organism>
<dbReference type="EMBL" id="REGN01011324">
    <property type="protein sequence ID" value="RMZ97594.1"/>
    <property type="molecule type" value="Genomic_DNA"/>
</dbReference>
<proteinExistence type="predicted"/>
<reference evidence="1 2" key="1">
    <citation type="journal article" date="2018" name="Sci. Rep.">
        <title>Genomic signatures of local adaptation to the degree of environmental predictability in rotifers.</title>
        <authorList>
            <person name="Franch-Gras L."/>
            <person name="Hahn C."/>
            <person name="Garcia-Roger E.M."/>
            <person name="Carmona M.J."/>
            <person name="Serra M."/>
            <person name="Gomez A."/>
        </authorList>
    </citation>
    <scope>NUCLEOTIDE SEQUENCE [LARGE SCALE GENOMIC DNA]</scope>
    <source>
        <strain evidence="1">HYR1</strain>
    </source>
</reference>
<evidence type="ECO:0000313" key="2">
    <source>
        <dbReference type="Proteomes" id="UP000276133"/>
    </source>
</evidence>
<name>A0A3M7PFV0_BRAPC</name>
<keyword evidence="2" id="KW-1185">Reference proteome</keyword>
<accession>A0A3M7PFV0</accession>
<evidence type="ECO:0000313" key="1">
    <source>
        <dbReference type="EMBL" id="RMZ97594.1"/>
    </source>
</evidence>
<dbReference type="AlphaFoldDB" id="A0A3M7PFV0"/>
<comment type="caution">
    <text evidence="1">The sequence shown here is derived from an EMBL/GenBank/DDBJ whole genome shotgun (WGS) entry which is preliminary data.</text>
</comment>
<sequence length="83" mass="8466">MDPDESSRLSEPLASTVNSSGVIVTRCSRIIAVFESVLSATSLICEASETVLPFGPGFGKASNGDTHGIGPVAGSRTSSLIIL</sequence>
<gene>
    <name evidence="1" type="ORF">BpHYR1_015388</name>
</gene>